<protein>
    <submittedName>
        <fullName evidence="2">Uncharacterized protein</fullName>
    </submittedName>
</protein>
<proteinExistence type="predicted"/>
<sequence length="67" mass="7474">MVLQWMGMNALIIYALAACDLFTAAIQGFYRGSPENNLEDFEFLVMKNIIARAYSLAKLLPTIQGSD</sequence>
<feature type="chain" id="PRO_5042075094" evidence="1">
    <location>
        <begin position="18"/>
        <end position="67"/>
    </location>
</feature>
<name>A0AAD6RHD6_9ROSI</name>
<dbReference type="AlphaFoldDB" id="A0AAD6RHD6"/>
<organism evidence="2 3">
    <name type="scientific">Populus alba x Populus x berolinensis</name>
    <dbReference type="NCBI Taxonomy" id="444605"/>
    <lineage>
        <taxon>Eukaryota</taxon>
        <taxon>Viridiplantae</taxon>
        <taxon>Streptophyta</taxon>
        <taxon>Embryophyta</taxon>
        <taxon>Tracheophyta</taxon>
        <taxon>Spermatophyta</taxon>
        <taxon>Magnoliopsida</taxon>
        <taxon>eudicotyledons</taxon>
        <taxon>Gunneridae</taxon>
        <taxon>Pentapetalae</taxon>
        <taxon>rosids</taxon>
        <taxon>fabids</taxon>
        <taxon>Malpighiales</taxon>
        <taxon>Salicaceae</taxon>
        <taxon>Saliceae</taxon>
        <taxon>Populus</taxon>
    </lineage>
</organism>
<accession>A0AAD6RHD6</accession>
<comment type="caution">
    <text evidence="2">The sequence shown here is derived from an EMBL/GenBank/DDBJ whole genome shotgun (WGS) entry which is preliminary data.</text>
</comment>
<gene>
    <name evidence="2" type="ORF">NC653_007047</name>
</gene>
<reference evidence="2" key="1">
    <citation type="journal article" date="2023" name="Mol. Ecol. Resour.">
        <title>Chromosome-level genome assembly of a triploid poplar Populus alba 'Berolinensis'.</title>
        <authorList>
            <person name="Chen S."/>
            <person name="Yu Y."/>
            <person name="Wang X."/>
            <person name="Wang S."/>
            <person name="Zhang T."/>
            <person name="Zhou Y."/>
            <person name="He R."/>
            <person name="Meng N."/>
            <person name="Wang Y."/>
            <person name="Liu W."/>
            <person name="Liu Z."/>
            <person name="Liu J."/>
            <person name="Guo Q."/>
            <person name="Huang H."/>
            <person name="Sederoff R.R."/>
            <person name="Wang G."/>
            <person name="Qu G."/>
            <person name="Chen S."/>
        </authorList>
    </citation>
    <scope>NUCLEOTIDE SEQUENCE</scope>
    <source>
        <strain evidence="2">SC-2020</strain>
    </source>
</reference>
<keyword evidence="3" id="KW-1185">Reference proteome</keyword>
<dbReference type="Proteomes" id="UP001164929">
    <property type="component" value="Chromosome 2"/>
</dbReference>
<feature type="signal peptide" evidence="1">
    <location>
        <begin position="1"/>
        <end position="17"/>
    </location>
</feature>
<evidence type="ECO:0000313" key="3">
    <source>
        <dbReference type="Proteomes" id="UP001164929"/>
    </source>
</evidence>
<evidence type="ECO:0000256" key="1">
    <source>
        <dbReference type="SAM" id="SignalP"/>
    </source>
</evidence>
<keyword evidence="1" id="KW-0732">Signal</keyword>
<evidence type="ECO:0000313" key="2">
    <source>
        <dbReference type="EMBL" id="KAJ7008232.1"/>
    </source>
</evidence>
<dbReference type="EMBL" id="JAQIZT010000002">
    <property type="protein sequence ID" value="KAJ7008232.1"/>
    <property type="molecule type" value="Genomic_DNA"/>
</dbReference>